<sequence>MKKSKELVAEWDLEARRNLRKVPRLSIPSSSATDGFCISDNPLDCTTSSMAPHTPYRDLCLNSRPQQCNSAEGGGSTSSVDSRRVWDSSGSQAAALGRYGDWKLSTEPRKIDDCTVSEDRGWSADDCTSQCQKRLKRTSSIARGGDDHTTMAESDTYPEVDDTTPIRTTSTATTQDFGLPVTSRKSSHPKGEAGGVPGDDEADMVLHAASALVSLSTDSRRLASARRRTSSPSSASTSSSKSPSDEAVDEEFLRPSASVDVAILSNRNSGSGSSVLSRPSHKQRYRLVAAVLAASPRIGDS</sequence>
<gene>
    <name evidence="3" type="primary">LOC112280058</name>
    <name evidence="2" type="ORF">PHYPA_004484</name>
</gene>
<feature type="region of interest" description="Disordered" evidence="1">
    <location>
        <begin position="136"/>
        <end position="200"/>
    </location>
</feature>
<dbReference type="RefSeq" id="XP_073388807.1">
    <property type="nucleotide sequence ID" value="XM_073532706.1"/>
</dbReference>
<dbReference type="EnsemblPlants" id="Pp3c3_15679V3.1">
    <property type="protein sequence ID" value="PAC:32942565.CDS.1"/>
    <property type="gene ID" value="Pp3c3_15679"/>
</dbReference>
<accession>A0A2K1KUR5</accession>
<proteinExistence type="predicted"/>
<dbReference type="Proteomes" id="UP000006727">
    <property type="component" value="Chromosome 3"/>
</dbReference>
<evidence type="ECO:0000313" key="3">
    <source>
        <dbReference type="EnsemblPlants" id="PAC:32942565.CDS.1"/>
    </source>
</evidence>
<dbReference type="AlphaFoldDB" id="A0A2K1KUR5"/>
<evidence type="ECO:0000313" key="4">
    <source>
        <dbReference type="Proteomes" id="UP000006727"/>
    </source>
</evidence>
<keyword evidence="4" id="KW-1185">Reference proteome</keyword>
<dbReference type="EMBL" id="ABEU02000003">
    <property type="protein sequence ID" value="PNR57490.1"/>
    <property type="molecule type" value="Genomic_DNA"/>
</dbReference>
<evidence type="ECO:0000256" key="1">
    <source>
        <dbReference type="SAM" id="MobiDB-lite"/>
    </source>
</evidence>
<evidence type="ECO:0000313" key="2">
    <source>
        <dbReference type="EMBL" id="PNR57490.1"/>
    </source>
</evidence>
<reference evidence="3" key="3">
    <citation type="submission" date="2020-12" db="UniProtKB">
        <authorList>
            <consortium name="EnsemblPlants"/>
        </authorList>
    </citation>
    <scope>IDENTIFICATION</scope>
</reference>
<reference evidence="2 4" key="2">
    <citation type="journal article" date="2018" name="Plant J.">
        <title>The Physcomitrella patens chromosome-scale assembly reveals moss genome structure and evolution.</title>
        <authorList>
            <person name="Lang D."/>
            <person name="Ullrich K.K."/>
            <person name="Murat F."/>
            <person name="Fuchs J."/>
            <person name="Jenkins J."/>
            <person name="Haas F.B."/>
            <person name="Piednoel M."/>
            <person name="Gundlach H."/>
            <person name="Van Bel M."/>
            <person name="Meyberg R."/>
            <person name="Vives C."/>
            <person name="Morata J."/>
            <person name="Symeonidi A."/>
            <person name="Hiss M."/>
            <person name="Muchero W."/>
            <person name="Kamisugi Y."/>
            <person name="Saleh O."/>
            <person name="Blanc G."/>
            <person name="Decker E.L."/>
            <person name="van Gessel N."/>
            <person name="Grimwood J."/>
            <person name="Hayes R.D."/>
            <person name="Graham S.W."/>
            <person name="Gunter L.E."/>
            <person name="McDaniel S.F."/>
            <person name="Hoernstein S.N.W."/>
            <person name="Larsson A."/>
            <person name="Li F.W."/>
            <person name="Perroud P.F."/>
            <person name="Phillips J."/>
            <person name="Ranjan P."/>
            <person name="Rokshar D.S."/>
            <person name="Rothfels C.J."/>
            <person name="Schneider L."/>
            <person name="Shu S."/>
            <person name="Stevenson D.W."/>
            <person name="Thummler F."/>
            <person name="Tillich M."/>
            <person name="Villarreal Aguilar J.C."/>
            <person name="Widiez T."/>
            <person name="Wong G.K."/>
            <person name="Wymore A."/>
            <person name="Zhang Y."/>
            <person name="Zimmer A.D."/>
            <person name="Quatrano R.S."/>
            <person name="Mayer K.F.X."/>
            <person name="Goodstein D."/>
            <person name="Casacuberta J.M."/>
            <person name="Vandepoele K."/>
            <person name="Reski R."/>
            <person name="Cuming A.C."/>
            <person name="Tuskan G.A."/>
            <person name="Maumus F."/>
            <person name="Salse J."/>
            <person name="Schmutz J."/>
            <person name="Rensing S.A."/>
        </authorList>
    </citation>
    <scope>NUCLEOTIDE SEQUENCE [LARGE SCALE GENOMIC DNA]</scope>
    <source>
        <strain evidence="3 4">cv. Gransden 2004</strain>
    </source>
</reference>
<feature type="region of interest" description="Disordered" evidence="1">
    <location>
        <begin position="218"/>
        <end position="253"/>
    </location>
</feature>
<feature type="compositionally biased region" description="Low complexity" evidence="1">
    <location>
        <begin position="163"/>
        <end position="174"/>
    </location>
</feature>
<protein>
    <submittedName>
        <fullName evidence="2 3">Uncharacterized protein</fullName>
    </submittedName>
</protein>
<dbReference type="GeneID" id="112280058"/>
<organism evidence="2">
    <name type="scientific">Physcomitrium patens</name>
    <name type="common">Spreading-leaved earth moss</name>
    <name type="synonym">Physcomitrella patens</name>
    <dbReference type="NCBI Taxonomy" id="3218"/>
    <lineage>
        <taxon>Eukaryota</taxon>
        <taxon>Viridiplantae</taxon>
        <taxon>Streptophyta</taxon>
        <taxon>Embryophyta</taxon>
        <taxon>Bryophyta</taxon>
        <taxon>Bryophytina</taxon>
        <taxon>Bryopsida</taxon>
        <taxon>Funariidae</taxon>
        <taxon>Funariales</taxon>
        <taxon>Funariaceae</taxon>
        <taxon>Physcomitrium</taxon>
    </lineage>
</organism>
<dbReference type="Gramene" id="Pp3c3_15679V3.1">
    <property type="protein sequence ID" value="PAC:32942565.CDS.1"/>
    <property type="gene ID" value="Pp3c3_15679"/>
</dbReference>
<feature type="compositionally biased region" description="Low complexity" evidence="1">
    <location>
        <begin position="230"/>
        <end position="242"/>
    </location>
</feature>
<reference evidence="2 4" key="1">
    <citation type="journal article" date="2008" name="Science">
        <title>The Physcomitrella genome reveals evolutionary insights into the conquest of land by plants.</title>
        <authorList>
            <person name="Rensing S."/>
            <person name="Lang D."/>
            <person name="Zimmer A."/>
            <person name="Terry A."/>
            <person name="Salamov A."/>
            <person name="Shapiro H."/>
            <person name="Nishiyama T."/>
            <person name="Perroud P.-F."/>
            <person name="Lindquist E."/>
            <person name="Kamisugi Y."/>
            <person name="Tanahashi T."/>
            <person name="Sakakibara K."/>
            <person name="Fujita T."/>
            <person name="Oishi K."/>
            <person name="Shin-I T."/>
            <person name="Kuroki Y."/>
            <person name="Toyoda A."/>
            <person name="Suzuki Y."/>
            <person name="Hashimoto A."/>
            <person name="Yamaguchi K."/>
            <person name="Sugano A."/>
            <person name="Kohara Y."/>
            <person name="Fujiyama A."/>
            <person name="Anterola A."/>
            <person name="Aoki S."/>
            <person name="Ashton N."/>
            <person name="Barbazuk W.B."/>
            <person name="Barker E."/>
            <person name="Bennetzen J."/>
            <person name="Bezanilla M."/>
            <person name="Blankenship R."/>
            <person name="Cho S.H."/>
            <person name="Dutcher S."/>
            <person name="Estelle M."/>
            <person name="Fawcett J.A."/>
            <person name="Gundlach H."/>
            <person name="Hanada K."/>
            <person name="Heyl A."/>
            <person name="Hicks K.A."/>
            <person name="Hugh J."/>
            <person name="Lohr M."/>
            <person name="Mayer K."/>
            <person name="Melkozernov A."/>
            <person name="Murata T."/>
            <person name="Nelson D."/>
            <person name="Pils B."/>
            <person name="Prigge M."/>
            <person name="Reiss B."/>
            <person name="Renner T."/>
            <person name="Rombauts S."/>
            <person name="Rushton P."/>
            <person name="Sanderfoot A."/>
            <person name="Schween G."/>
            <person name="Shiu S.-H."/>
            <person name="Stueber K."/>
            <person name="Theodoulou F.L."/>
            <person name="Tu H."/>
            <person name="Van de Peer Y."/>
            <person name="Verrier P.J."/>
            <person name="Waters E."/>
            <person name="Wood A."/>
            <person name="Yang L."/>
            <person name="Cove D."/>
            <person name="Cuming A."/>
            <person name="Hasebe M."/>
            <person name="Lucas S."/>
            <person name="Mishler D.B."/>
            <person name="Reski R."/>
            <person name="Grigoriev I."/>
            <person name="Quatrano R.S."/>
            <person name="Boore J.L."/>
        </authorList>
    </citation>
    <scope>NUCLEOTIDE SEQUENCE [LARGE SCALE GENOMIC DNA]</scope>
    <source>
        <strain evidence="3 4">cv. Gransden 2004</strain>
    </source>
</reference>
<name>A0A2K1KUR5_PHYPA</name>
<dbReference type="PaxDb" id="3218-PP1S25_235V6.1"/>